<gene>
    <name evidence="2" type="ORF">EI42_00021</name>
</gene>
<dbReference type="AlphaFoldDB" id="A0A326UBW2"/>
<dbReference type="Pfam" id="PF22422">
    <property type="entry name" value="MGH1-like_GH"/>
    <property type="match status" value="1"/>
</dbReference>
<dbReference type="SUPFAM" id="SSF48208">
    <property type="entry name" value="Six-hairpin glycosidases"/>
    <property type="match status" value="1"/>
</dbReference>
<name>A0A326UBW2_THEHA</name>
<dbReference type="OrthoDB" id="9781878at2"/>
<dbReference type="InterPro" id="IPR012341">
    <property type="entry name" value="6hp_glycosidase-like_sf"/>
</dbReference>
<evidence type="ECO:0000313" key="3">
    <source>
        <dbReference type="Proteomes" id="UP000248806"/>
    </source>
</evidence>
<evidence type="ECO:0000259" key="1">
    <source>
        <dbReference type="Pfam" id="PF22422"/>
    </source>
</evidence>
<protein>
    <submittedName>
        <fullName evidence="2">Trehalase</fullName>
    </submittedName>
</protein>
<dbReference type="InterPro" id="IPR054491">
    <property type="entry name" value="MGH1-like_GH"/>
</dbReference>
<dbReference type="Proteomes" id="UP000248806">
    <property type="component" value="Unassembled WGS sequence"/>
</dbReference>
<dbReference type="RefSeq" id="WP_111317492.1">
    <property type="nucleotide sequence ID" value="NZ_BIFX01000001.1"/>
</dbReference>
<accession>A0A326UBW2</accession>
<dbReference type="InterPro" id="IPR008928">
    <property type="entry name" value="6-hairpin_glycosidase_sf"/>
</dbReference>
<dbReference type="Gene3D" id="1.50.10.10">
    <property type="match status" value="1"/>
</dbReference>
<proteinExistence type="predicted"/>
<comment type="caution">
    <text evidence="2">The sequence shown here is derived from an EMBL/GenBank/DDBJ whole genome shotgun (WGS) entry which is preliminary data.</text>
</comment>
<evidence type="ECO:0000313" key="2">
    <source>
        <dbReference type="EMBL" id="PZW35858.1"/>
    </source>
</evidence>
<dbReference type="EMBL" id="QKUF01000001">
    <property type="protein sequence ID" value="PZW35858.1"/>
    <property type="molecule type" value="Genomic_DNA"/>
</dbReference>
<dbReference type="GO" id="GO:0005975">
    <property type="term" value="P:carbohydrate metabolic process"/>
    <property type="evidence" value="ECO:0007669"/>
    <property type="project" value="InterPro"/>
</dbReference>
<feature type="domain" description="Mannosylglycerate hydrolase MGH1-like glycoside hydrolase" evidence="1">
    <location>
        <begin position="400"/>
        <end position="574"/>
    </location>
</feature>
<keyword evidence="3" id="KW-1185">Reference proteome</keyword>
<sequence length="772" mass="87741">MIPQDEFTPFGYLDNPYHSWKLNPSGVLRSKEPLAMGWHMPNFGSYARNQFQYSAHLALGLKIGKMVLITPGDFKRHKCQIFSRLHTKNRFEYTCIVPTIHLTLTARYFLINEHALGCIITLAAPSAQQLPVTLYLMHQHIHNPHTSRLWEHGIYTMTGPHPGTCLLGIASEGDAFLHGARSADGGPLTFDTMHTVIAPEDAAMLAHSIPVAEPSVTEYEESTGWQARTVVQPCHLILDGAPRTINAVLTRGISQDQVIERWNDSIEEIARAEAEHREDDERFWNRAPRLEGDWPDHWRRGLVYDLETLRMVIRPSVGVLTHFFDGMQIQAPRAVLAEAGIDTLLLSYADPELAAEVLLCHFEEAPRPNLPCMREDGSYNMVADDGQICGTAPEWGFPLWCIDQQFRRSGDLFWLHRLYPRVAAYLRWWLEHRRDRDGWLVYACSWESGQDVSSRFGTQQTGGTIIEHVRPSDLQASMAQGAAILADWAAQLARAENLPPLPDLPPIDYQTETKVWQQVANEFRKKTLQMWHDGWFRDYDSGTGEHSNQQDTMHLAPVFCGVATPEQLEQLRPAIQKPPYHSGWHTLSWPPVTLTLVGAALAAHMPEEATRIASTFIDASWRSTDRRMLDEHKGLPGITREYLRTIEVGKWGEIDYVNAGIEGYGWGALSIYLFIHVLLGLHERRAGQLHVAPMLPQDLRTIGARYRVRTIQWGKHTLSLELHVQEKERYTCRLEASRDEAVQPELGLDPQRVSQHWEWSAAWGEGQTLTLP</sequence>
<reference evidence="2 3" key="1">
    <citation type="submission" date="2018-06" db="EMBL/GenBank/DDBJ databases">
        <title>Genomic Encyclopedia of Archaeal and Bacterial Type Strains, Phase II (KMG-II): from individual species to whole genera.</title>
        <authorList>
            <person name="Goeker M."/>
        </authorList>
    </citation>
    <scope>NUCLEOTIDE SEQUENCE [LARGE SCALE GENOMIC DNA]</scope>
    <source>
        <strain evidence="2 3">ATCC BAA-1881</strain>
    </source>
</reference>
<organism evidence="2 3">
    <name type="scientific">Thermosporothrix hazakensis</name>
    <dbReference type="NCBI Taxonomy" id="644383"/>
    <lineage>
        <taxon>Bacteria</taxon>
        <taxon>Bacillati</taxon>
        <taxon>Chloroflexota</taxon>
        <taxon>Ktedonobacteria</taxon>
        <taxon>Ktedonobacterales</taxon>
        <taxon>Thermosporotrichaceae</taxon>
        <taxon>Thermosporothrix</taxon>
    </lineage>
</organism>